<evidence type="ECO:0000313" key="2">
    <source>
        <dbReference type="EMBL" id="KAB2606413.1"/>
    </source>
</evidence>
<dbReference type="AlphaFoldDB" id="A0A5N5FTR8"/>
<reference evidence="2 3" key="1">
    <citation type="submission" date="2019-09" db="EMBL/GenBank/DDBJ databases">
        <authorList>
            <person name="Ou C."/>
        </authorList>
    </citation>
    <scope>NUCLEOTIDE SEQUENCE [LARGE SCALE GENOMIC DNA]</scope>
    <source>
        <strain evidence="2">S2</strain>
        <tissue evidence="2">Leaf</tissue>
    </source>
</reference>
<name>A0A5N5FTR8_9ROSA</name>
<gene>
    <name evidence="2" type="ORF">D8674_006130</name>
</gene>
<comment type="caution">
    <text evidence="2">The sequence shown here is derived from an EMBL/GenBank/DDBJ whole genome shotgun (WGS) entry which is preliminary data.</text>
</comment>
<feature type="region of interest" description="Disordered" evidence="1">
    <location>
        <begin position="75"/>
        <end position="102"/>
    </location>
</feature>
<evidence type="ECO:0000313" key="3">
    <source>
        <dbReference type="Proteomes" id="UP000327157"/>
    </source>
</evidence>
<reference evidence="2 3" key="3">
    <citation type="submission" date="2019-11" db="EMBL/GenBank/DDBJ databases">
        <title>A de novo genome assembly of a pear dwarfing rootstock.</title>
        <authorList>
            <person name="Wang F."/>
            <person name="Wang J."/>
            <person name="Li S."/>
            <person name="Zhang Y."/>
            <person name="Fang M."/>
            <person name="Ma L."/>
            <person name="Zhao Y."/>
            <person name="Jiang S."/>
        </authorList>
    </citation>
    <scope>NUCLEOTIDE SEQUENCE [LARGE SCALE GENOMIC DNA]</scope>
    <source>
        <strain evidence="2">S2</strain>
        <tissue evidence="2">Leaf</tissue>
    </source>
</reference>
<proteinExistence type="predicted"/>
<organism evidence="2 3">
    <name type="scientific">Pyrus ussuriensis x Pyrus communis</name>
    <dbReference type="NCBI Taxonomy" id="2448454"/>
    <lineage>
        <taxon>Eukaryota</taxon>
        <taxon>Viridiplantae</taxon>
        <taxon>Streptophyta</taxon>
        <taxon>Embryophyta</taxon>
        <taxon>Tracheophyta</taxon>
        <taxon>Spermatophyta</taxon>
        <taxon>Magnoliopsida</taxon>
        <taxon>eudicotyledons</taxon>
        <taxon>Gunneridae</taxon>
        <taxon>Pentapetalae</taxon>
        <taxon>rosids</taxon>
        <taxon>fabids</taxon>
        <taxon>Rosales</taxon>
        <taxon>Rosaceae</taxon>
        <taxon>Amygdaloideae</taxon>
        <taxon>Maleae</taxon>
        <taxon>Pyrus</taxon>
    </lineage>
</organism>
<accession>A0A5N5FTR8</accession>
<reference evidence="3" key="2">
    <citation type="submission" date="2019-10" db="EMBL/GenBank/DDBJ databases">
        <title>A de novo genome assembly of a pear dwarfing rootstock.</title>
        <authorList>
            <person name="Wang F."/>
            <person name="Wang J."/>
            <person name="Li S."/>
            <person name="Zhang Y."/>
            <person name="Fang M."/>
            <person name="Ma L."/>
            <person name="Zhao Y."/>
            <person name="Jiang S."/>
        </authorList>
    </citation>
    <scope>NUCLEOTIDE SEQUENCE [LARGE SCALE GENOMIC DNA]</scope>
</reference>
<keyword evidence="3" id="KW-1185">Reference proteome</keyword>
<dbReference type="EMBL" id="SMOL01000559">
    <property type="protein sequence ID" value="KAB2606413.1"/>
    <property type="molecule type" value="Genomic_DNA"/>
</dbReference>
<protein>
    <submittedName>
        <fullName evidence="2">Uncharacterized protein</fullName>
    </submittedName>
</protein>
<dbReference type="Proteomes" id="UP000327157">
    <property type="component" value="Chromosome 11"/>
</dbReference>
<sequence>MVFKKEFDVWMSQLIIHRQSVTNASLALSASTAPSMSAPLIGEPTPLTEATSTVFKVPVSSTSIVLVQPLSARQPSHCELEPSDHTSSASRVKGGASQPGQL</sequence>
<evidence type="ECO:0000256" key="1">
    <source>
        <dbReference type="SAM" id="MobiDB-lite"/>
    </source>
</evidence>